<organism evidence="2">
    <name type="scientific">hydrothermal vent metagenome</name>
    <dbReference type="NCBI Taxonomy" id="652676"/>
    <lineage>
        <taxon>unclassified sequences</taxon>
        <taxon>metagenomes</taxon>
        <taxon>ecological metagenomes</taxon>
    </lineage>
</organism>
<accession>A0A160VAK9</accession>
<dbReference type="InterPro" id="IPR029058">
    <property type="entry name" value="AB_hydrolase_fold"/>
</dbReference>
<dbReference type="Pfam" id="PF01738">
    <property type="entry name" value="DLH"/>
    <property type="match status" value="1"/>
</dbReference>
<proteinExistence type="predicted"/>
<protein>
    <recommendedName>
        <fullName evidence="1">Dienelactone hydrolase domain-containing protein</fullName>
    </recommendedName>
</protein>
<dbReference type="EMBL" id="FAXA01000374">
    <property type="protein sequence ID" value="CUV03214.1"/>
    <property type="molecule type" value="Genomic_DNA"/>
</dbReference>
<reference evidence="2" key="1">
    <citation type="submission" date="2015-10" db="EMBL/GenBank/DDBJ databases">
        <authorList>
            <person name="Gilbert D.G."/>
        </authorList>
    </citation>
    <scope>NUCLEOTIDE SEQUENCE</scope>
</reference>
<dbReference type="InterPro" id="IPR002925">
    <property type="entry name" value="Dienelactn_hydro"/>
</dbReference>
<dbReference type="Gene3D" id="3.40.50.1820">
    <property type="entry name" value="alpha/beta hydrolase"/>
    <property type="match status" value="1"/>
</dbReference>
<dbReference type="AlphaFoldDB" id="A0A160VAK9"/>
<name>A0A160VAK9_9ZZZZ</name>
<sequence>MATIDQALTAAGVAHDFKSYPGAGHGFNCDDRGSYNEAAAKDAFERTLGFFNQHVK</sequence>
<dbReference type="SUPFAM" id="SSF53474">
    <property type="entry name" value="alpha/beta-Hydrolases"/>
    <property type="match status" value="1"/>
</dbReference>
<evidence type="ECO:0000313" key="2">
    <source>
        <dbReference type="EMBL" id="CUV03214.1"/>
    </source>
</evidence>
<evidence type="ECO:0000259" key="1">
    <source>
        <dbReference type="Pfam" id="PF01738"/>
    </source>
</evidence>
<feature type="domain" description="Dienelactone hydrolase" evidence="1">
    <location>
        <begin position="3"/>
        <end position="54"/>
    </location>
</feature>
<dbReference type="GO" id="GO:0016787">
    <property type="term" value="F:hydrolase activity"/>
    <property type="evidence" value="ECO:0007669"/>
    <property type="project" value="InterPro"/>
</dbReference>
<gene>
    <name evidence="2" type="ORF">MGWOODY_Clf1859</name>
</gene>